<dbReference type="Gene3D" id="3.30.300.250">
    <property type="match status" value="1"/>
</dbReference>
<dbReference type="RefSeq" id="WP_035229234.1">
    <property type="nucleotide sequence ID" value="NZ_ARXV01000001.1"/>
</dbReference>
<dbReference type="AlphaFoldDB" id="A0A095SP71"/>
<proteinExistence type="predicted"/>
<reference evidence="1 2" key="1">
    <citation type="submission" date="2012-09" db="EMBL/GenBank/DDBJ databases">
        <title>Genome Sequence of alkane-degrading Bacterium Alcanivorax sp. 19-m-6.</title>
        <authorList>
            <person name="Lai Q."/>
            <person name="Shao Z."/>
        </authorList>
    </citation>
    <scope>NUCLEOTIDE SEQUENCE [LARGE SCALE GENOMIC DNA]</scope>
    <source>
        <strain evidence="1 2">19-m-6</strain>
    </source>
</reference>
<name>A0A095SP71_9GAMM</name>
<dbReference type="Proteomes" id="UP000029444">
    <property type="component" value="Unassembled WGS sequence"/>
</dbReference>
<organism evidence="1 2">
    <name type="scientific">Alcanivorax nanhaiticus</name>
    <dbReference type="NCBI Taxonomy" id="1177154"/>
    <lineage>
        <taxon>Bacteria</taxon>
        <taxon>Pseudomonadati</taxon>
        <taxon>Pseudomonadota</taxon>
        <taxon>Gammaproteobacteria</taxon>
        <taxon>Oceanospirillales</taxon>
        <taxon>Alcanivoracaceae</taxon>
        <taxon>Alcanivorax</taxon>
    </lineage>
</organism>
<evidence type="ECO:0000313" key="2">
    <source>
        <dbReference type="Proteomes" id="UP000029444"/>
    </source>
</evidence>
<dbReference type="EMBL" id="ARXV01000001">
    <property type="protein sequence ID" value="KGD66392.1"/>
    <property type="molecule type" value="Genomic_DNA"/>
</dbReference>
<dbReference type="STRING" id="1177154.Y5S_00059"/>
<comment type="caution">
    <text evidence="1">The sequence shown here is derived from an EMBL/GenBank/DDBJ whole genome shotgun (WGS) entry which is preliminary data.</text>
</comment>
<gene>
    <name evidence="1" type="ORF">Y5S_00059</name>
</gene>
<accession>A0A095SP71</accession>
<sequence>MVKGFLVIFALSAIVYGAFKGVGVINKSEQGVGTFSAKEIAEAIANESVGRVPNMINDELRLDSVKSKGSEVVFSNTIISGTSDEYLDKDVKSVYLPVMKQSLCADKNIQSAFSKGVAFRYVYSGNNAVKITEFVIDGPSCGGDA</sequence>
<evidence type="ECO:0000313" key="1">
    <source>
        <dbReference type="EMBL" id="KGD66392.1"/>
    </source>
</evidence>
<keyword evidence="2" id="KW-1185">Reference proteome</keyword>
<protein>
    <submittedName>
        <fullName evidence="1">Uncharacterized protein</fullName>
    </submittedName>
</protein>